<comment type="subcellular location">
    <subcellularLocation>
        <location evidence="1">Nucleus</location>
    </subcellularLocation>
</comment>
<dbReference type="GO" id="GO:0005634">
    <property type="term" value="C:nucleus"/>
    <property type="evidence" value="ECO:0007669"/>
    <property type="project" value="UniProtKB-SubCell"/>
</dbReference>
<protein>
    <recommendedName>
        <fullName evidence="9">C2H2-type domain-containing protein</fullName>
    </recommendedName>
</protein>
<evidence type="ECO:0000256" key="5">
    <source>
        <dbReference type="ARBA" id="ARBA00022833"/>
    </source>
</evidence>
<feature type="domain" description="C2H2-type" evidence="9">
    <location>
        <begin position="58"/>
        <end position="86"/>
    </location>
</feature>
<sequence length="929" mass="102273">MANTIIAQPAPVGDHGNSPSRRIRGQRRQYTCGYCEKVFKRSEHRIRHERTHTNEKPFSCRYCKRSYSRKDLVTRHERTLHAQGQAEPSALPALVNPGEGDGSSDGSLSEAGEGEIARRSGDADAAAIAADDPPSSESEASPASSVITCGAAAGEPPSLPAPVVSSEDGIGDSSAMDETRLQPPPQEPPLAQSTVSTGPPPSLANLPDPPSTHSASQPTDVYLALQDGFNMYEASSQMHMDVDDDREQRIHHDGYRQVPEPQHHPQLQRRPHQAHDFHPFPQYDRGAPVNAMNQDLDPEFLPTFEPDMSYFAFSPLPAGLFEVGQNIPILDIPEYPSLHNPTATRFDAALSPAPAPPAYSPSQLSPVNDHAGSSGSETVVAREPPSNLPLLVKDKPPQIPNFVADDTLHASICKDLAERLGRPDVSQEIPSSKFCQGFLASFLECYYRHQPFIHLPTLSTTDTPSPLILAMCCIGALYRLDRRRAQRLYTIATQSIATDVQRYTKSSEEWPLWVAQTKLLLSAYGALSGNKDLATSVMDENGFYTLVYGKMRLALAAENPDLNKMTWDSWVRRESWKRLLGGIYVASTVHVVIWDTNPGFNTSQDLELEVLHDESLWNAKTATEWRELRANLPQQDYRTLKDGLASIMSEGKPDSPGISACRLSSFTALLLMHAVIVHMWQLVQVAQALSPTPLSLGRDPVSSLLMSTAVRSLARCHELLDNAQNENAGDPGHEEGTSQIFNCQATLRMAYIRLFSVANGFNRLSLITLDPAAIESFVSTFAITKLERGPQLLNAVVKAFEGLKIPVRMGHMLVRKTAALRWSPAHAISGWDCALFVCKWVHSVEMDRLNDIEPSMAECELLASITDVLEEADYDPGKSRSLAAGVARTWSWLLQDVWVWSITPRMGAVLEQIATAFERVNDANRRPGA</sequence>
<dbReference type="PROSITE" id="PS00028">
    <property type="entry name" value="ZINC_FINGER_C2H2_1"/>
    <property type="match status" value="2"/>
</dbReference>
<dbReference type="CDD" id="cd12148">
    <property type="entry name" value="fungal_TF_MHR"/>
    <property type="match status" value="1"/>
</dbReference>
<feature type="region of interest" description="Disordered" evidence="8">
    <location>
        <begin position="1"/>
        <end position="25"/>
    </location>
</feature>
<feature type="compositionally biased region" description="Low complexity" evidence="8">
    <location>
        <begin position="123"/>
        <end position="145"/>
    </location>
</feature>
<keyword evidence="3" id="KW-0677">Repeat</keyword>
<feature type="region of interest" description="Disordered" evidence="8">
    <location>
        <begin position="348"/>
        <end position="383"/>
    </location>
</feature>
<keyword evidence="6" id="KW-0539">Nucleus</keyword>
<evidence type="ECO:0000256" key="8">
    <source>
        <dbReference type="SAM" id="MobiDB-lite"/>
    </source>
</evidence>
<dbReference type="AlphaFoldDB" id="A0AAJ0BXV8"/>
<evidence type="ECO:0000313" key="10">
    <source>
        <dbReference type="EMBL" id="KAK1765124.1"/>
    </source>
</evidence>
<dbReference type="GeneID" id="85307962"/>
<dbReference type="Proteomes" id="UP001244011">
    <property type="component" value="Unassembled WGS sequence"/>
</dbReference>
<keyword evidence="5" id="KW-0862">Zinc</keyword>
<evidence type="ECO:0000256" key="7">
    <source>
        <dbReference type="PROSITE-ProRule" id="PRU00042"/>
    </source>
</evidence>
<keyword evidence="11" id="KW-1185">Reference proteome</keyword>
<evidence type="ECO:0000256" key="2">
    <source>
        <dbReference type="ARBA" id="ARBA00022723"/>
    </source>
</evidence>
<dbReference type="RefSeq" id="XP_060281337.1">
    <property type="nucleotide sequence ID" value="XM_060424775.1"/>
</dbReference>
<evidence type="ECO:0000256" key="4">
    <source>
        <dbReference type="ARBA" id="ARBA00022771"/>
    </source>
</evidence>
<dbReference type="Pfam" id="PF04082">
    <property type="entry name" value="Fungal_trans"/>
    <property type="match status" value="1"/>
</dbReference>
<evidence type="ECO:0000259" key="9">
    <source>
        <dbReference type="PROSITE" id="PS50157"/>
    </source>
</evidence>
<evidence type="ECO:0000256" key="1">
    <source>
        <dbReference type="ARBA" id="ARBA00004123"/>
    </source>
</evidence>
<gene>
    <name evidence="10" type="ORF">QBC33DRAFT_455560</name>
</gene>
<organism evidence="10 11">
    <name type="scientific">Phialemonium atrogriseum</name>
    <dbReference type="NCBI Taxonomy" id="1093897"/>
    <lineage>
        <taxon>Eukaryota</taxon>
        <taxon>Fungi</taxon>
        <taxon>Dikarya</taxon>
        <taxon>Ascomycota</taxon>
        <taxon>Pezizomycotina</taxon>
        <taxon>Sordariomycetes</taxon>
        <taxon>Sordariomycetidae</taxon>
        <taxon>Cephalothecales</taxon>
        <taxon>Cephalothecaceae</taxon>
        <taxon>Phialemonium</taxon>
    </lineage>
</organism>
<dbReference type="GO" id="GO:0000978">
    <property type="term" value="F:RNA polymerase II cis-regulatory region sequence-specific DNA binding"/>
    <property type="evidence" value="ECO:0007669"/>
    <property type="project" value="InterPro"/>
</dbReference>
<evidence type="ECO:0000256" key="6">
    <source>
        <dbReference type="ARBA" id="ARBA00023242"/>
    </source>
</evidence>
<dbReference type="InterPro" id="IPR013087">
    <property type="entry name" value="Znf_C2H2_type"/>
</dbReference>
<dbReference type="SUPFAM" id="SSF57667">
    <property type="entry name" value="beta-beta-alpha zinc fingers"/>
    <property type="match status" value="1"/>
</dbReference>
<proteinExistence type="predicted"/>
<dbReference type="GO" id="GO:0006351">
    <property type="term" value="P:DNA-templated transcription"/>
    <property type="evidence" value="ECO:0007669"/>
    <property type="project" value="InterPro"/>
</dbReference>
<dbReference type="GO" id="GO:0000981">
    <property type="term" value="F:DNA-binding transcription factor activity, RNA polymerase II-specific"/>
    <property type="evidence" value="ECO:0007669"/>
    <property type="project" value="InterPro"/>
</dbReference>
<dbReference type="EMBL" id="MU839016">
    <property type="protein sequence ID" value="KAK1765124.1"/>
    <property type="molecule type" value="Genomic_DNA"/>
</dbReference>
<dbReference type="FunFam" id="3.30.160.60:FF:002343">
    <property type="entry name" value="Zinc finger protein 33A"/>
    <property type="match status" value="1"/>
</dbReference>
<dbReference type="InterPro" id="IPR007219">
    <property type="entry name" value="XnlR_reg_dom"/>
</dbReference>
<keyword evidence="2" id="KW-0479">Metal-binding</keyword>
<reference evidence="10" key="1">
    <citation type="submission" date="2023-06" db="EMBL/GenBank/DDBJ databases">
        <title>Genome-scale phylogeny and comparative genomics of the fungal order Sordariales.</title>
        <authorList>
            <consortium name="Lawrence Berkeley National Laboratory"/>
            <person name="Hensen N."/>
            <person name="Bonometti L."/>
            <person name="Westerberg I."/>
            <person name="Brannstrom I.O."/>
            <person name="Guillou S."/>
            <person name="Cros-Aarteil S."/>
            <person name="Calhoun S."/>
            <person name="Haridas S."/>
            <person name="Kuo A."/>
            <person name="Mondo S."/>
            <person name="Pangilinan J."/>
            <person name="Riley R."/>
            <person name="Labutti K."/>
            <person name="Andreopoulos B."/>
            <person name="Lipzen A."/>
            <person name="Chen C."/>
            <person name="Yanf M."/>
            <person name="Daum C."/>
            <person name="Ng V."/>
            <person name="Clum A."/>
            <person name="Steindorff A."/>
            <person name="Ohm R."/>
            <person name="Martin F."/>
            <person name="Silar P."/>
            <person name="Natvig D."/>
            <person name="Lalanne C."/>
            <person name="Gautier V."/>
            <person name="Ament-Velasquez S.L."/>
            <person name="Kruys A."/>
            <person name="Hutchinson M.I."/>
            <person name="Powell A.J."/>
            <person name="Barry K."/>
            <person name="Miller A.N."/>
            <person name="Grigoriev I.V."/>
            <person name="Debuchy R."/>
            <person name="Gladieux P."/>
            <person name="Thoren M.H."/>
            <person name="Johannesson H."/>
        </authorList>
    </citation>
    <scope>NUCLEOTIDE SEQUENCE</scope>
    <source>
        <strain evidence="10">8032-3</strain>
    </source>
</reference>
<dbReference type="InterPro" id="IPR036236">
    <property type="entry name" value="Znf_C2H2_sf"/>
</dbReference>
<comment type="caution">
    <text evidence="10">The sequence shown here is derived from an EMBL/GenBank/DDBJ whole genome shotgun (WGS) entry which is preliminary data.</text>
</comment>
<evidence type="ECO:0000313" key="11">
    <source>
        <dbReference type="Proteomes" id="UP001244011"/>
    </source>
</evidence>
<keyword evidence="4 7" id="KW-0863">Zinc-finger</keyword>
<dbReference type="Pfam" id="PF00096">
    <property type="entry name" value="zf-C2H2"/>
    <property type="match status" value="2"/>
</dbReference>
<dbReference type="InterPro" id="IPR051059">
    <property type="entry name" value="VerF-like"/>
</dbReference>
<evidence type="ECO:0000256" key="3">
    <source>
        <dbReference type="ARBA" id="ARBA00022737"/>
    </source>
</evidence>
<dbReference type="GO" id="GO:0008270">
    <property type="term" value="F:zinc ion binding"/>
    <property type="evidence" value="ECO:0007669"/>
    <property type="project" value="UniProtKB-KW"/>
</dbReference>
<dbReference type="SMART" id="SM00355">
    <property type="entry name" value="ZnF_C2H2"/>
    <property type="match status" value="2"/>
</dbReference>
<dbReference type="PROSITE" id="PS50157">
    <property type="entry name" value="ZINC_FINGER_C2H2_2"/>
    <property type="match status" value="2"/>
</dbReference>
<accession>A0AAJ0BXV8</accession>
<dbReference type="GO" id="GO:0000785">
    <property type="term" value="C:chromatin"/>
    <property type="evidence" value="ECO:0007669"/>
    <property type="project" value="TreeGrafter"/>
</dbReference>
<feature type="domain" description="C2H2-type" evidence="9">
    <location>
        <begin position="30"/>
        <end position="57"/>
    </location>
</feature>
<feature type="region of interest" description="Disordered" evidence="8">
    <location>
        <begin position="79"/>
        <end position="217"/>
    </location>
</feature>
<dbReference type="PANTHER" id="PTHR40626">
    <property type="entry name" value="MIP31509P"/>
    <property type="match status" value="1"/>
</dbReference>
<dbReference type="Gene3D" id="3.30.160.60">
    <property type="entry name" value="Classic Zinc Finger"/>
    <property type="match status" value="2"/>
</dbReference>
<feature type="compositionally biased region" description="Pro residues" evidence="8">
    <location>
        <begin position="198"/>
        <end position="210"/>
    </location>
</feature>
<dbReference type="PANTHER" id="PTHR40626:SF10">
    <property type="entry name" value="C2H2-TYPE DOMAIN-CONTAINING PROTEIN"/>
    <property type="match status" value="1"/>
</dbReference>
<name>A0AAJ0BXV8_9PEZI</name>
<feature type="region of interest" description="Disordered" evidence="8">
    <location>
        <begin position="259"/>
        <end position="284"/>
    </location>
</feature>